<dbReference type="Pfam" id="PF06241">
    <property type="entry name" value="Castor_Poll_mid"/>
    <property type="match status" value="1"/>
</dbReference>
<dbReference type="AlphaFoldDB" id="A0A5J6FG73"/>
<evidence type="ECO:0000256" key="4">
    <source>
        <dbReference type="ARBA" id="ARBA00022989"/>
    </source>
</evidence>
<dbReference type="KEGG" id="snk:CP967_28455"/>
<name>A0A5J6FG73_9ACTN</name>
<organism evidence="10 11">
    <name type="scientific">Streptomyces nitrosporeus</name>
    <dbReference type="NCBI Taxonomy" id="28894"/>
    <lineage>
        <taxon>Bacteria</taxon>
        <taxon>Bacillati</taxon>
        <taxon>Actinomycetota</taxon>
        <taxon>Actinomycetes</taxon>
        <taxon>Kitasatosporales</taxon>
        <taxon>Streptomycetaceae</taxon>
        <taxon>Streptomyces</taxon>
    </lineage>
</organism>
<evidence type="ECO:0000256" key="1">
    <source>
        <dbReference type="ARBA" id="ARBA00004127"/>
    </source>
</evidence>
<gene>
    <name evidence="10" type="ORF">CP967_28455</name>
</gene>
<dbReference type="InterPro" id="IPR006037">
    <property type="entry name" value="RCK_C"/>
</dbReference>
<protein>
    <submittedName>
        <fullName evidence="10">NAD-binding lipoprotein</fullName>
    </submittedName>
</protein>
<dbReference type="InterPro" id="IPR010420">
    <property type="entry name" value="CASTOR/POLLUX/SYM8_dom"/>
</dbReference>
<dbReference type="OrthoDB" id="305351at2"/>
<feature type="transmembrane region" description="Helical" evidence="8">
    <location>
        <begin position="132"/>
        <end position="157"/>
    </location>
</feature>
<evidence type="ECO:0000256" key="5">
    <source>
        <dbReference type="ARBA" id="ARBA00023065"/>
    </source>
</evidence>
<feature type="transmembrane region" description="Helical" evidence="8">
    <location>
        <begin position="68"/>
        <end position="96"/>
    </location>
</feature>
<accession>A0A5J6FG73</accession>
<keyword evidence="2" id="KW-0813">Transport</keyword>
<keyword evidence="3 8" id="KW-0812">Transmembrane</keyword>
<dbReference type="SUPFAM" id="SSF116726">
    <property type="entry name" value="TrkA C-terminal domain-like"/>
    <property type="match status" value="1"/>
</dbReference>
<dbReference type="Gene3D" id="3.40.50.720">
    <property type="entry name" value="NAD(P)-binding Rossmann-like Domain"/>
    <property type="match status" value="2"/>
</dbReference>
<dbReference type="GO" id="GO:0006813">
    <property type="term" value="P:potassium ion transport"/>
    <property type="evidence" value="ECO:0007669"/>
    <property type="project" value="InterPro"/>
</dbReference>
<dbReference type="PROSITE" id="PS51202">
    <property type="entry name" value="RCK_C"/>
    <property type="match status" value="1"/>
</dbReference>
<proteinExistence type="predicted"/>
<evidence type="ECO:0000259" key="9">
    <source>
        <dbReference type="PROSITE" id="PS51202"/>
    </source>
</evidence>
<dbReference type="PANTHER" id="PTHR31563">
    <property type="entry name" value="ION CHANNEL POLLUX-RELATED"/>
    <property type="match status" value="1"/>
</dbReference>
<evidence type="ECO:0000256" key="3">
    <source>
        <dbReference type="ARBA" id="ARBA00022692"/>
    </source>
</evidence>
<reference evidence="10 11" key="1">
    <citation type="submission" date="2017-09" db="EMBL/GenBank/DDBJ databases">
        <authorList>
            <person name="Lee N."/>
            <person name="Cho B.-K."/>
        </authorList>
    </citation>
    <scope>NUCLEOTIDE SEQUENCE [LARGE SCALE GENOMIC DNA]</scope>
    <source>
        <strain evidence="10 11">ATCC 12769</strain>
    </source>
</reference>
<dbReference type="GO" id="GO:0008324">
    <property type="term" value="F:monoatomic cation transmembrane transporter activity"/>
    <property type="evidence" value="ECO:0007669"/>
    <property type="project" value="InterPro"/>
</dbReference>
<dbReference type="EMBL" id="CP023702">
    <property type="protein sequence ID" value="QEU75388.1"/>
    <property type="molecule type" value="Genomic_DNA"/>
</dbReference>
<sequence>MPWPATPHATAVHKTNNGQAGRRRTGPAGVGRQRQGRGTPAAPAAPPADAPRRAAPGEQARYWFDNTLAGGGAALIGWLAVACLVVVVPASAVLVWTDDRAPDGRWAKAAAVWRSVGQTLRLGGEAGPPLRVALSVLLALVALFYVSTLVSLITTAITEKLLALRRGHSTVLEHGHTVVLGWSDQISTVVAEIVEANANQGRGAVAVLADRDKTDMEEELRTAVGDTGHTRIICRNGRPADPAALERVSPATADVVLVLPRDEPGEDAEIVRSLLSLRATVGDDCRARILAVVRDGRYRLAATLAAGPDAVVLEIDDITARLVAQCARQPGLSLVFQELLDFAGDEFYVVEAPAQAGRTFAEVLMVHTASTVVGVVRADGALRLAPPPDSLIRPGDRLVVIAEDDDTTVEAPEPAAADVSVIVSRTVPAARPETLLLLGWNHRAHRIVRHLSEHVAPGSVLHVVADGPEPVTPDAEVHAGLTVVLRHGDPTLPGTVNGLDLAVYDGVIVLGPDREACGGAPDDRTLVTLLLLRDLERTSGHSAAVVTEMTDDRNRAIAPVGPGADFVVSGKLVGLLMSQISQNRHLSGLFEELLAPGGATIQLKPAGHYVRTGCRASFATVVASASLRGECAIGYRSRDRTTTAPDYGVRVNPRKAGVRYWGEHDDVIVITRH</sequence>
<keyword evidence="10" id="KW-0449">Lipoprotein</keyword>
<keyword evidence="5" id="KW-0406">Ion transport</keyword>
<feature type="domain" description="RCK C-terminal" evidence="9">
    <location>
        <begin position="337"/>
        <end position="418"/>
    </location>
</feature>
<evidence type="ECO:0000256" key="8">
    <source>
        <dbReference type="SAM" id="Phobius"/>
    </source>
</evidence>
<dbReference type="InterPro" id="IPR044849">
    <property type="entry name" value="CASTOR/POLLUX/SYM8-like"/>
</dbReference>
<keyword evidence="11" id="KW-1185">Reference proteome</keyword>
<evidence type="ECO:0000313" key="10">
    <source>
        <dbReference type="EMBL" id="QEU75388.1"/>
    </source>
</evidence>
<feature type="region of interest" description="Disordered" evidence="7">
    <location>
        <begin position="1"/>
        <end position="55"/>
    </location>
</feature>
<evidence type="ECO:0000313" key="11">
    <source>
        <dbReference type="Proteomes" id="UP000326178"/>
    </source>
</evidence>
<keyword evidence="4 8" id="KW-1133">Transmembrane helix</keyword>
<evidence type="ECO:0000256" key="6">
    <source>
        <dbReference type="ARBA" id="ARBA00023136"/>
    </source>
</evidence>
<keyword evidence="6 8" id="KW-0472">Membrane</keyword>
<comment type="subcellular location">
    <subcellularLocation>
        <location evidence="1">Endomembrane system</location>
        <topology evidence="1">Multi-pass membrane protein</topology>
    </subcellularLocation>
</comment>
<dbReference type="GO" id="GO:0012505">
    <property type="term" value="C:endomembrane system"/>
    <property type="evidence" value="ECO:0007669"/>
    <property type="project" value="UniProtKB-SubCell"/>
</dbReference>
<evidence type="ECO:0000256" key="7">
    <source>
        <dbReference type="SAM" id="MobiDB-lite"/>
    </source>
</evidence>
<dbReference type="PANTHER" id="PTHR31563:SF10">
    <property type="entry name" value="ION CHANNEL POLLUX-RELATED"/>
    <property type="match status" value="1"/>
</dbReference>
<dbReference type="Proteomes" id="UP000326178">
    <property type="component" value="Chromosome"/>
</dbReference>
<evidence type="ECO:0000256" key="2">
    <source>
        <dbReference type="ARBA" id="ARBA00022448"/>
    </source>
</evidence>
<dbReference type="InterPro" id="IPR036721">
    <property type="entry name" value="RCK_C_sf"/>
</dbReference>